<keyword evidence="2" id="KW-1185">Reference proteome</keyword>
<evidence type="ECO:0000313" key="1">
    <source>
        <dbReference type="Ensembl" id="ENSBTAP00000105244.1"/>
    </source>
</evidence>
<sequence>YADFHLCGQAALGTVSSAESGV</sequence>
<dbReference type="Proteomes" id="UP000009136">
    <property type="component" value="Chromosome 21"/>
</dbReference>
<proteinExistence type="predicted"/>
<reference evidence="1 2" key="1">
    <citation type="submission" date="2018-03" db="EMBL/GenBank/DDBJ databases">
        <title>ARS-UCD1.2.</title>
        <authorList>
            <person name="Rosen B.D."/>
            <person name="Bickhart D.M."/>
            <person name="Koren S."/>
            <person name="Schnabel R.D."/>
            <person name="Hall R."/>
            <person name="Zimin A."/>
            <person name="Dreischer C."/>
            <person name="Schultheiss S."/>
            <person name="Schroeder S.G."/>
            <person name="Elsik C.G."/>
            <person name="Couldrey C."/>
            <person name="Liu G.E."/>
            <person name="Van Tassell C.P."/>
            <person name="Phillippy A.M."/>
            <person name="Smith T.P.L."/>
            <person name="Medrano J.F."/>
        </authorList>
    </citation>
    <scope>NUCLEOTIDE SEQUENCE [LARGE SCALE GENOMIC DNA]</scope>
    <source>
        <strain evidence="1 2">Hereford</strain>
    </source>
</reference>
<accession>A0ABI0NYC6</accession>
<dbReference type="Ensembl" id="ENSBTAT00000136284.1">
    <property type="protein sequence ID" value="ENSBTAP00000104652.1"/>
    <property type="gene ID" value="ENSBTAG00000070291.1"/>
</dbReference>
<dbReference type="GeneTree" id="ENSGT01140000286855"/>
<protein>
    <submittedName>
        <fullName evidence="1">Uncharacterized protein</fullName>
    </submittedName>
</protein>
<dbReference type="Ensembl" id="ENSBTAT00000138445.1">
    <property type="protein sequence ID" value="ENSBTAP00000105244.1"/>
    <property type="gene ID" value="ENSBTAG00000074665.1"/>
</dbReference>
<organism evidence="1 2">
    <name type="scientific">Bos taurus</name>
    <name type="common">Bovine</name>
    <dbReference type="NCBI Taxonomy" id="9913"/>
    <lineage>
        <taxon>Eukaryota</taxon>
        <taxon>Metazoa</taxon>
        <taxon>Chordata</taxon>
        <taxon>Craniata</taxon>
        <taxon>Vertebrata</taxon>
        <taxon>Euteleostomi</taxon>
        <taxon>Mammalia</taxon>
        <taxon>Eutheria</taxon>
        <taxon>Laurasiatheria</taxon>
        <taxon>Artiodactyla</taxon>
        <taxon>Ruminantia</taxon>
        <taxon>Pecora</taxon>
        <taxon>Bovidae</taxon>
        <taxon>Bovinae</taxon>
        <taxon>Bos</taxon>
    </lineage>
</organism>
<reference evidence="1" key="2">
    <citation type="submission" date="2025-05" db="UniProtKB">
        <authorList>
            <consortium name="Ensembl"/>
        </authorList>
    </citation>
    <scope>IDENTIFICATION</scope>
    <source>
        <strain evidence="1">Hereford</strain>
    </source>
</reference>
<evidence type="ECO:0000313" key="2">
    <source>
        <dbReference type="Proteomes" id="UP000009136"/>
    </source>
</evidence>
<name>A0ABI0NYC6_BOVIN</name>